<keyword evidence="3" id="KW-1185">Reference proteome</keyword>
<evidence type="ECO:0000313" key="2">
    <source>
        <dbReference type="EMBL" id="MFC4997790.1"/>
    </source>
</evidence>
<dbReference type="PROSITE" id="PS50995">
    <property type="entry name" value="HTH_MARR_2"/>
    <property type="match status" value="1"/>
</dbReference>
<dbReference type="Gene3D" id="1.10.10.10">
    <property type="entry name" value="Winged helix-like DNA-binding domain superfamily/Winged helix DNA-binding domain"/>
    <property type="match status" value="1"/>
</dbReference>
<organism evidence="2 3">
    <name type="scientific">Dactylosporangium cerinum</name>
    <dbReference type="NCBI Taxonomy" id="1434730"/>
    <lineage>
        <taxon>Bacteria</taxon>
        <taxon>Bacillati</taxon>
        <taxon>Actinomycetota</taxon>
        <taxon>Actinomycetes</taxon>
        <taxon>Micromonosporales</taxon>
        <taxon>Micromonosporaceae</taxon>
        <taxon>Dactylosporangium</taxon>
    </lineage>
</organism>
<accession>A0ABV9VQB1</accession>
<proteinExistence type="predicted"/>
<dbReference type="EMBL" id="JBHSIU010000010">
    <property type="protein sequence ID" value="MFC4997790.1"/>
    <property type="molecule type" value="Genomic_DNA"/>
</dbReference>
<dbReference type="RefSeq" id="WP_380114029.1">
    <property type="nucleotide sequence ID" value="NZ_JBHSIU010000010.1"/>
</dbReference>
<feature type="domain" description="HTH marR-type" evidence="1">
    <location>
        <begin position="10"/>
        <end position="144"/>
    </location>
</feature>
<name>A0ABV9VQB1_9ACTN</name>
<sequence length="157" mass="16739">MTTGPGDLPPVPLARLFAMAGRYLVERLHQRLADRGWPDIPPATGYVLLAARTGPTTGGEIAQLMRTSKQAASKLLESMERRGFVERGAAGADARTKAVVLTDQGRALLAAVEDIYVELESDWAGLMGHDTLELIRTSLTRALIDAYGGTLPAIGPS</sequence>
<dbReference type="Pfam" id="PF12802">
    <property type="entry name" value="MarR_2"/>
    <property type="match status" value="1"/>
</dbReference>
<reference evidence="3" key="1">
    <citation type="journal article" date="2019" name="Int. J. Syst. Evol. Microbiol.">
        <title>The Global Catalogue of Microorganisms (GCM) 10K type strain sequencing project: providing services to taxonomists for standard genome sequencing and annotation.</title>
        <authorList>
            <consortium name="The Broad Institute Genomics Platform"/>
            <consortium name="The Broad Institute Genome Sequencing Center for Infectious Disease"/>
            <person name="Wu L."/>
            <person name="Ma J."/>
        </authorList>
    </citation>
    <scope>NUCLEOTIDE SEQUENCE [LARGE SCALE GENOMIC DNA]</scope>
    <source>
        <strain evidence="3">CGMCC 4.7152</strain>
    </source>
</reference>
<dbReference type="InterPro" id="IPR039422">
    <property type="entry name" value="MarR/SlyA-like"/>
</dbReference>
<protein>
    <submittedName>
        <fullName evidence="2">MarR family winged helix-turn-helix transcriptional regulator</fullName>
    </submittedName>
</protein>
<dbReference type="InterPro" id="IPR036388">
    <property type="entry name" value="WH-like_DNA-bd_sf"/>
</dbReference>
<dbReference type="SMART" id="SM00347">
    <property type="entry name" value="HTH_MARR"/>
    <property type="match status" value="1"/>
</dbReference>
<dbReference type="SUPFAM" id="SSF46785">
    <property type="entry name" value="Winged helix' DNA-binding domain"/>
    <property type="match status" value="1"/>
</dbReference>
<dbReference type="InterPro" id="IPR000835">
    <property type="entry name" value="HTH_MarR-typ"/>
</dbReference>
<dbReference type="Proteomes" id="UP001595912">
    <property type="component" value="Unassembled WGS sequence"/>
</dbReference>
<gene>
    <name evidence="2" type="ORF">ACFPIJ_08115</name>
</gene>
<comment type="caution">
    <text evidence="2">The sequence shown here is derived from an EMBL/GenBank/DDBJ whole genome shotgun (WGS) entry which is preliminary data.</text>
</comment>
<evidence type="ECO:0000259" key="1">
    <source>
        <dbReference type="PROSITE" id="PS50995"/>
    </source>
</evidence>
<dbReference type="InterPro" id="IPR036390">
    <property type="entry name" value="WH_DNA-bd_sf"/>
</dbReference>
<dbReference type="PANTHER" id="PTHR33164">
    <property type="entry name" value="TRANSCRIPTIONAL REGULATOR, MARR FAMILY"/>
    <property type="match status" value="1"/>
</dbReference>
<evidence type="ECO:0000313" key="3">
    <source>
        <dbReference type="Proteomes" id="UP001595912"/>
    </source>
</evidence>
<dbReference type="PANTHER" id="PTHR33164:SF43">
    <property type="entry name" value="HTH-TYPE TRANSCRIPTIONAL REPRESSOR YETL"/>
    <property type="match status" value="1"/>
</dbReference>